<name>A0A7T7L0U5_9ACTN</name>
<organism evidence="2 3">
    <name type="scientific">Streptomyces liliifuscus</name>
    <dbReference type="NCBI Taxonomy" id="2797636"/>
    <lineage>
        <taxon>Bacteria</taxon>
        <taxon>Bacillati</taxon>
        <taxon>Actinomycetota</taxon>
        <taxon>Actinomycetes</taxon>
        <taxon>Kitasatosporales</taxon>
        <taxon>Streptomycetaceae</taxon>
        <taxon>Streptomyces</taxon>
    </lineage>
</organism>
<evidence type="ECO:0000313" key="3">
    <source>
        <dbReference type="Proteomes" id="UP000595636"/>
    </source>
</evidence>
<keyword evidence="1" id="KW-0812">Transmembrane</keyword>
<dbReference type="KEGG" id="slf:JEQ17_36410"/>
<protein>
    <submittedName>
        <fullName evidence="2">Uncharacterized protein</fullName>
    </submittedName>
</protein>
<sequence>MHEDDRGNREVASDQQRHVRRSPLLFTTPLVLLVVLALVLLWEITRGNVTGELSRQWPWRLRLMDTDALGSLLAVALAAVLGRAQYARTVRPALGWRASWVSGAFVPDEPAWEVGILNGGPQHAVVERVEYRLVPHDGASGEWTDHAGLLRELAAMGLVHGKHYRQMLVGAGFPLPGATGYETAPHGAYTQRFVDEIDELRLRLRVTDAVGDSHERVMDLMRGARLERPGAAGSGLIVGPGV</sequence>
<gene>
    <name evidence="2" type="ORF">JEQ17_36410</name>
</gene>
<dbReference type="Proteomes" id="UP000595636">
    <property type="component" value="Chromosome"/>
</dbReference>
<accession>A0A7T7L0U5</accession>
<feature type="transmembrane region" description="Helical" evidence="1">
    <location>
        <begin position="62"/>
        <end position="81"/>
    </location>
</feature>
<reference evidence="2 3" key="1">
    <citation type="submission" date="2020-12" db="EMBL/GenBank/DDBJ databases">
        <title>A novel species.</title>
        <authorList>
            <person name="Li K."/>
        </authorList>
    </citation>
    <scope>NUCLEOTIDE SEQUENCE [LARGE SCALE GENOMIC DNA]</scope>
    <source>
        <strain evidence="2 3">ZYC-3</strain>
    </source>
</reference>
<dbReference type="AlphaFoldDB" id="A0A7T7L0U5"/>
<evidence type="ECO:0000313" key="2">
    <source>
        <dbReference type="EMBL" id="QQM44349.1"/>
    </source>
</evidence>
<evidence type="ECO:0000256" key="1">
    <source>
        <dbReference type="SAM" id="Phobius"/>
    </source>
</evidence>
<dbReference type="EMBL" id="CP066831">
    <property type="protein sequence ID" value="QQM44349.1"/>
    <property type="molecule type" value="Genomic_DNA"/>
</dbReference>
<feature type="transmembrane region" description="Helical" evidence="1">
    <location>
        <begin position="24"/>
        <end position="42"/>
    </location>
</feature>
<keyword evidence="3" id="KW-1185">Reference proteome</keyword>
<proteinExistence type="predicted"/>
<keyword evidence="1" id="KW-1133">Transmembrane helix</keyword>
<keyword evidence="1" id="KW-0472">Membrane</keyword>